<name>A0ACB8A7F4_9AGAM</name>
<evidence type="ECO:0000313" key="2">
    <source>
        <dbReference type="Proteomes" id="UP000790377"/>
    </source>
</evidence>
<evidence type="ECO:0000313" key="1">
    <source>
        <dbReference type="EMBL" id="KAH7908980.1"/>
    </source>
</evidence>
<sequence>MDYLRNFGSAAVSTLIQKSGINLPFSLGPKIASNETVWNLYDATKRDDGSAVSVFEYELTHPLNKPTIPLARNALRKLRTIRHPDTLKFMDVVESDSVIYIMTERVRPLSAALQTWSTQAQEREDWLLWGLHRISVALAFINDTCASSHGNVRTNAIFISPSGEWKLGGFELLSNPKDDLAVLYTMGGLLPDAMLCAPPEVKKGGWSSLKEHPVSASDAYALGLLLHAVFNPTHPPPPTAQPPHPPPLPSSRGAIPTSVFPSFKKLLNPNPKARMTPKTFLENGMAESGDGFFVKNRLVKVCAGLDNFSLAGEAEKSSFLRTLKDSMSSFPPEFSSHRVLPSLLSALDHAGASAASILPLILALGASVSPQEYSSAVLAPLVKLYASPDRGTRMALLDALPEYAEKLDKRMVTEQVWPHLQTGFSDTVAVIREATVRAIVLLAPKLSDRILNNDLLRHLARMQSDPEASIRTNTCILIGRLGPSLGYNTKKKVLIPAFGKATKDPFVHARVAGVMAFMACAECFEVEDVAARVVPCAAGAMLDKEKLVRDQAAKAVELFVKRLEAYAAAMPETALTSSGDDAASETTMPMPPGGLNQAALVNTAAGAAGALAGWAISSLGKKLVPADMQSTMSTTAGSRTSTPLPAPAPSFDILSPSPSPSANASSSSQPKARGGGMQLGATKSKLPIGVLVAEQEARSMSGTWPGDGDGDDLLGEEDWSTCLPFVILLLFCEFATASTSGTGLGISLNGSGSAAAQQDDDEWGEMDTSASQSKADNLGFVDPWAAPVPPPIIRAQPLSPKRAMSPQPRPQSIARALSPAPNSQVQRTASSPAHVSVVAPQPRTLVPGSFSVSASANSSGRTTPVPAEPEAKSMSGMSKEEKAAEMARRKEERRLRIEKLKEAKKNAVGSKS</sequence>
<dbReference type="Proteomes" id="UP000790377">
    <property type="component" value="Unassembled WGS sequence"/>
</dbReference>
<organism evidence="1 2">
    <name type="scientific">Hygrophoropsis aurantiaca</name>
    <dbReference type="NCBI Taxonomy" id="72124"/>
    <lineage>
        <taxon>Eukaryota</taxon>
        <taxon>Fungi</taxon>
        <taxon>Dikarya</taxon>
        <taxon>Basidiomycota</taxon>
        <taxon>Agaricomycotina</taxon>
        <taxon>Agaricomycetes</taxon>
        <taxon>Agaricomycetidae</taxon>
        <taxon>Boletales</taxon>
        <taxon>Coniophorineae</taxon>
        <taxon>Hygrophoropsidaceae</taxon>
        <taxon>Hygrophoropsis</taxon>
    </lineage>
</organism>
<protein>
    <submittedName>
        <fullName evidence="1">Uncharacterized protein</fullName>
    </submittedName>
</protein>
<dbReference type="EMBL" id="MU267786">
    <property type="protein sequence ID" value="KAH7908980.1"/>
    <property type="molecule type" value="Genomic_DNA"/>
</dbReference>
<gene>
    <name evidence="1" type="ORF">BJ138DRAFT_1067846</name>
</gene>
<accession>A0ACB8A7F4</accession>
<reference evidence="1" key="1">
    <citation type="journal article" date="2021" name="New Phytol.">
        <title>Evolutionary innovations through gain and loss of genes in the ectomycorrhizal Boletales.</title>
        <authorList>
            <person name="Wu G."/>
            <person name="Miyauchi S."/>
            <person name="Morin E."/>
            <person name="Kuo A."/>
            <person name="Drula E."/>
            <person name="Varga T."/>
            <person name="Kohler A."/>
            <person name="Feng B."/>
            <person name="Cao Y."/>
            <person name="Lipzen A."/>
            <person name="Daum C."/>
            <person name="Hundley H."/>
            <person name="Pangilinan J."/>
            <person name="Johnson J."/>
            <person name="Barry K."/>
            <person name="LaButti K."/>
            <person name="Ng V."/>
            <person name="Ahrendt S."/>
            <person name="Min B."/>
            <person name="Choi I.G."/>
            <person name="Park H."/>
            <person name="Plett J.M."/>
            <person name="Magnuson J."/>
            <person name="Spatafora J.W."/>
            <person name="Nagy L.G."/>
            <person name="Henrissat B."/>
            <person name="Grigoriev I.V."/>
            <person name="Yang Z.L."/>
            <person name="Xu J."/>
            <person name="Martin F.M."/>
        </authorList>
    </citation>
    <scope>NUCLEOTIDE SEQUENCE</scope>
    <source>
        <strain evidence="1">ATCC 28755</strain>
    </source>
</reference>
<proteinExistence type="predicted"/>
<keyword evidence="2" id="KW-1185">Reference proteome</keyword>
<comment type="caution">
    <text evidence="1">The sequence shown here is derived from an EMBL/GenBank/DDBJ whole genome shotgun (WGS) entry which is preliminary data.</text>
</comment>